<dbReference type="EMBL" id="GGMS01006728">
    <property type="protein sequence ID" value="MBY75931.1"/>
    <property type="molecule type" value="Transcribed_RNA"/>
</dbReference>
<proteinExistence type="predicted"/>
<dbReference type="Proteomes" id="UP000694846">
    <property type="component" value="Unplaced"/>
</dbReference>
<dbReference type="AlphaFoldDB" id="A0A2S2QE15"/>
<dbReference type="PANTHER" id="PTHR21084">
    <property type="entry name" value="DENSE INCISORS"/>
    <property type="match status" value="1"/>
</dbReference>
<evidence type="ECO:0000313" key="1">
    <source>
        <dbReference type="EMBL" id="MBY75931.1"/>
    </source>
</evidence>
<sequence>MATDSEKRLLKEFMDGLETRKLCDIVRSVYHGGGISVNTREDAELLLLTQSFTQIFSSKKTPITALLKFMISKGLTPTPNMTKNDLCLAFKMLVESQPDYCKSHIQPSQMSIQPTRIPVQSMQMSVQPTQMSLQPTQIPVQPMQMSVQPGQMPFANNMMALSQNNNMMHYQPCQPQTQQMPMIPTPPINTVSAPSNTKDRKERENELLEDFIEMFAKHFYDLFNDIGVPGKNQLDGRHFYENCTMAVRILGGSEEISEKCENSATLLQCLSGIKKEHQLFFSPHLSDVKWKKESHGLVKVHIGGTLHQGVGRMVGMFEQQFILREDPQAENTWKILNTNLMMKSMESLTSGPTLSIQGQQTNNLQIDII</sequence>
<reference evidence="1" key="1">
    <citation type="submission" date="2018-04" db="EMBL/GenBank/DDBJ databases">
        <title>Transcriptome assembly of Sipha flava.</title>
        <authorList>
            <person name="Scully E.D."/>
            <person name="Geib S.M."/>
            <person name="Palmer N.A."/>
            <person name="Koch K."/>
            <person name="Bradshaw J."/>
            <person name="Heng-Moss T."/>
            <person name="Sarath G."/>
        </authorList>
    </citation>
    <scope>NUCLEOTIDE SEQUENCE</scope>
</reference>
<gene>
    <name evidence="1" type="primary">CC038</name>
    <name evidence="3" type="synonym">LOC112687420</name>
    <name evidence="1" type="ORF">g.147025</name>
</gene>
<dbReference type="InterPro" id="IPR026698">
    <property type="entry name" value="UPF_C3orf38"/>
</dbReference>
<dbReference type="OrthoDB" id="6407068at2759"/>
<organism evidence="1">
    <name type="scientific">Sipha flava</name>
    <name type="common">yellow sugarcane aphid</name>
    <dbReference type="NCBI Taxonomy" id="143950"/>
    <lineage>
        <taxon>Eukaryota</taxon>
        <taxon>Metazoa</taxon>
        <taxon>Ecdysozoa</taxon>
        <taxon>Arthropoda</taxon>
        <taxon>Hexapoda</taxon>
        <taxon>Insecta</taxon>
        <taxon>Pterygota</taxon>
        <taxon>Neoptera</taxon>
        <taxon>Paraneoptera</taxon>
        <taxon>Hemiptera</taxon>
        <taxon>Sternorrhyncha</taxon>
        <taxon>Aphidomorpha</taxon>
        <taxon>Aphidoidea</taxon>
        <taxon>Aphididae</taxon>
        <taxon>Sipha</taxon>
    </lineage>
</organism>
<evidence type="ECO:0000313" key="3">
    <source>
        <dbReference type="RefSeq" id="XP_025415902.1"/>
    </source>
</evidence>
<keyword evidence="2" id="KW-1185">Reference proteome</keyword>
<protein>
    <submittedName>
        <fullName evidence="3">Uncharacterized protein C3orf38 homolog</fullName>
    </submittedName>
</protein>
<dbReference type="RefSeq" id="XP_025415902.1">
    <property type="nucleotide sequence ID" value="XM_025560117.1"/>
</dbReference>
<dbReference type="Pfam" id="PF15008">
    <property type="entry name" value="DUF4518"/>
    <property type="match status" value="1"/>
</dbReference>
<dbReference type="PANTHER" id="PTHR21084:SF1">
    <property type="entry name" value="DENSE INCISORS"/>
    <property type="match status" value="1"/>
</dbReference>
<reference evidence="3" key="2">
    <citation type="submission" date="2025-04" db="UniProtKB">
        <authorList>
            <consortium name="RefSeq"/>
        </authorList>
    </citation>
    <scope>IDENTIFICATION</scope>
    <source>
        <tissue evidence="3">Whole body</tissue>
    </source>
</reference>
<accession>A0A2S2QE15</accession>
<evidence type="ECO:0000313" key="2">
    <source>
        <dbReference type="Proteomes" id="UP000694846"/>
    </source>
</evidence>
<name>A0A2S2QE15_9HEMI</name>